<organism evidence="1 2">
    <name type="scientific">Jiangella mangrovi</name>
    <dbReference type="NCBI Taxonomy" id="1524084"/>
    <lineage>
        <taxon>Bacteria</taxon>
        <taxon>Bacillati</taxon>
        <taxon>Actinomycetota</taxon>
        <taxon>Actinomycetes</taxon>
        <taxon>Jiangellales</taxon>
        <taxon>Jiangellaceae</taxon>
        <taxon>Jiangella</taxon>
    </lineage>
</organism>
<keyword evidence="2" id="KW-1185">Reference proteome</keyword>
<protein>
    <submittedName>
        <fullName evidence="1">Uncharacterized protein</fullName>
    </submittedName>
</protein>
<sequence length="364" mass="41351">MAATEEYERNVSTAVGAVNELSQMMLSDLDIERGGFGWWHGYLDWKRVALISEYTLASLIGTSESIIAAALQVQEHREATFADNTWMHQQLTAAGRIPGASTSTFMKAIQRGPHERRRDRRANLAQEHVFYHLAQCFDRLAATIIGVAAVRADIVTADWRVIESCMRNQKQESRYLEPPGTEPRQAQNDVFLAISRSIQAGPPDWLAWLQRTRDTAAHRAPMFDWMVQVKEGRSLRWVKPLHRQPDWTSTEAMISAEGVEAMFLWKDPNTVLSGMLNLTNSTVTNAISQATQLWNKRKGDTRLLIQPGEQWRELDSRRALEFDGFGDDLPEPTKGSAVHVHPDTARRLKALKLLDANLDHWRSR</sequence>
<evidence type="ECO:0000313" key="1">
    <source>
        <dbReference type="EMBL" id="MBB5785593.1"/>
    </source>
</evidence>
<dbReference type="EMBL" id="JACHMM010000001">
    <property type="protein sequence ID" value="MBB5785593.1"/>
    <property type="molecule type" value="Genomic_DNA"/>
</dbReference>
<dbReference type="Proteomes" id="UP000542813">
    <property type="component" value="Unassembled WGS sequence"/>
</dbReference>
<evidence type="ECO:0000313" key="2">
    <source>
        <dbReference type="Proteomes" id="UP000542813"/>
    </source>
</evidence>
<name>A0A7W9LJ26_9ACTN</name>
<dbReference type="AlphaFoldDB" id="A0A7W9LJ26"/>
<gene>
    <name evidence="1" type="ORF">HD601_000168</name>
</gene>
<dbReference type="RefSeq" id="WP_184818431.1">
    <property type="nucleotide sequence ID" value="NZ_JACHMM010000001.1"/>
</dbReference>
<comment type="caution">
    <text evidence="1">The sequence shown here is derived from an EMBL/GenBank/DDBJ whole genome shotgun (WGS) entry which is preliminary data.</text>
</comment>
<proteinExistence type="predicted"/>
<accession>A0A7W9LJ26</accession>
<reference evidence="1 2" key="1">
    <citation type="submission" date="2020-08" db="EMBL/GenBank/DDBJ databases">
        <title>Sequencing the genomes of 1000 actinobacteria strains.</title>
        <authorList>
            <person name="Klenk H.-P."/>
        </authorList>
    </citation>
    <scope>NUCLEOTIDE SEQUENCE [LARGE SCALE GENOMIC DNA]</scope>
    <source>
        <strain evidence="1 2">DSM 102122</strain>
    </source>
</reference>